<evidence type="ECO:0000256" key="1">
    <source>
        <dbReference type="SAM" id="MobiDB-lite"/>
    </source>
</evidence>
<protein>
    <submittedName>
        <fullName evidence="2">Sodium channel protein type 8 subunit alpha</fullName>
    </submittedName>
</protein>
<keyword evidence="3" id="KW-1185">Reference proteome</keyword>
<keyword evidence="2" id="KW-0407">Ion channel</keyword>
<dbReference type="AlphaFoldDB" id="A0A5A7R590"/>
<keyword evidence="2" id="KW-0813">Transport</keyword>
<name>A0A5A7R590_STRAF</name>
<comment type="caution">
    <text evidence="2">The sequence shown here is derived from an EMBL/GenBank/DDBJ whole genome shotgun (WGS) entry which is preliminary data.</text>
</comment>
<evidence type="ECO:0000313" key="2">
    <source>
        <dbReference type="EMBL" id="GER51897.1"/>
    </source>
</evidence>
<feature type="compositionally biased region" description="Basic and acidic residues" evidence="1">
    <location>
        <begin position="49"/>
        <end position="66"/>
    </location>
</feature>
<reference evidence="3" key="1">
    <citation type="journal article" date="2019" name="Curr. Biol.">
        <title>Genome Sequence of Striga asiatica Provides Insight into the Evolution of Plant Parasitism.</title>
        <authorList>
            <person name="Yoshida S."/>
            <person name="Kim S."/>
            <person name="Wafula E.K."/>
            <person name="Tanskanen J."/>
            <person name="Kim Y.M."/>
            <person name="Honaas L."/>
            <person name="Yang Z."/>
            <person name="Spallek T."/>
            <person name="Conn C.E."/>
            <person name="Ichihashi Y."/>
            <person name="Cheong K."/>
            <person name="Cui S."/>
            <person name="Der J.P."/>
            <person name="Gundlach H."/>
            <person name="Jiao Y."/>
            <person name="Hori C."/>
            <person name="Ishida J.K."/>
            <person name="Kasahara H."/>
            <person name="Kiba T."/>
            <person name="Kim M.S."/>
            <person name="Koo N."/>
            <person name="Laohavisit A."/>
            <person name="Lee Y.H."/>
            <person name="Lumba S."/>
            <person name="McCourt P."/>
            <person name="Mortimer J.C."/>
            <person name="Mutuku J.M."/>
            <person name="Nomura T."/>
            <person name="Sasaki-Sekimoto Y."/>
            <person name="Seto Y."/>
            <person name="Wang Y."/>
            <person name="Wakatake T."/>
            <person name="Sakakibara H."/>
            <person name="Demura T."/>
            <person name="Yamaguchi S."/>
            <person name="Yoneyama K."/>
            <person name="Manabe R.I."/>
            <person name="Nelson D.C."/>
            <person name="Schulman A.H."/>
            <person name="Timko M.P."/>
            <person name="dePamphilis C.W."/>
            <person name="Choi D."/>
            <person name="Shirasu K."/>
        </authorList>
    </citation>
    <scope>NUCLEOTIDE SEQUENCE [LARGE SCALE GENOMIC DNA]</scope>
    <source>
        <strain evidence="3">cv. UVA1</strain>
    </source>
</reference>
<evidence type="ECO:0000313" key="3">
    <source>
        <dbReference type="Proteomes" id="UP000325081"/>
    </source>
</evidence>
<proteinExistence type="predicted"/>
<gene>
    <name evidence="2" type="ORF">STAS_29329</name>
</gene>
<feature type="compositionally biased region" description="Polar residues" evidence="1">
    <location>
        <begin position="20"/>
        <end position="29"/>
    </location>
</feature>
<feature type="compositionally biased region" description="Basic residues" evidence="1">
    <location>
        <begin position="68"/>
        <end position="78"/>
    </location>
</feature>
<sequence>MNPTEPRPISGEPFSAVQAAKSSESSRPGPTTEFRFSGEHLLSAAETSLRMRADNHHRQRDRETHPRPLCHLKTSRSKPCHLRELSHSRGEPRQTRTGLAVTENPFFPFHRERVKVPYLKP</sequence>
<dbReference type="Proteomes" id="UP000325081">
    <property type="component" value="Unassembled WGS sequence"/>
</dbReference>
<keyword evidence="2" id="KW-0406">Ion transport</keyword>
<dbReference type="EMBL" id="BKCP01010070">
    <property type="protein sequence ID" value="GER51897.1"/>
    <property type="molecule type" value="Genomic_DNA"/>
</dbReference>
<feature type="region of interest" description="Disordered" evidence="1">
    <location>
        <begin position="1"/>
        <end position="78"/>
    </location>
</feature>
<accession>A0A5A7R590</accession>
<dbReference type="GO" id="GO:0034220">
    <property type="term" value="P:monoatomic ion transmembrane transport"/>
    <property type="evidence" value="ECO:0007669"/>
    <property type="project" value="UniProtKB-KW"/>
</dbReference>
<organism evidence="2 3">
    <name type="scientific">Striga asiatica</name>
    <name type="common">Asiatic witchweed</name>
    <name type="synonym">Buchnera asiatica</name>
    <dbReference type="NCBI Taxonomy" id="4170"/>
    <lineage>
        <taxon>Eukaryota</taxon>
        <taxon>Viridiplantae</taxon>
        <taxon>Streptophyta</taxon>
        <taxon>Embryophyta</taxon>
        <taxon>Tracheophyta</taxon>
        <taxon>Spermatophyta</taxon>
        <taxon>Magnoliopsida</taxon>
        <taxon>eudicotyledons</taxon>
        <taxon>Gunneridae</taxon>
        <taxon>Pentapetalae</taxon>
        <taxon>asterids</taxon>
        <taxon>lamiids</taxon>
        <taxon>Lamiales</taxon>
        <taxon>Orobanchaceae</taxon>
        <taxon>Buchnereae</taxon>
        <taxon>Striga</taxon>
    </lineage>
</organism>